<proteinExistence type="predicted"/>
<evidence type="ECO:0000313" key="3">
    <source>
        <dbReference type="Proteomes" id="UP000314294"/>
    </source>
</evidence>
<name>A0A4Z2H2M4_9TELE</name>
<feature type="compositionally biased region" description="Polar residues" evidence="1">
    <location>
        <begin position="108"/>
        <end position="123"/>
    </location>
</feature>
<feature type="compositionally biased region" description="Basic and acidic residues" evidence="1">
    <location>
        <begin position="1"/>
        <end position="12"/>
    </location>
</feature>
<evidence type="ECO:0000313" key="2">
    <source>
        <dbReference type="EMBL" id="TNN60137.1"/>
    </source>
</evidence>
<accession>A0A4Z2H2M4</accession>
<feature type="region of interest" description="Disordered" evidence="1">
    <location>
        <begin position="89"/>
        <end position="123"/>
    </location>
</feature>
<dbReference type="EMBL" id="SRLO01000340">
    <property type="protein sequence ID" value="TNN60137.1"/>
    <property type="molecule type" value="Genomic_DNA"/>
</dbReference>
<organism evidence="2 3">
    <name type="scientific">Liparis tanakae</name>
    <name type="common">Tanaka's snailfish</name>
    <dbReference type="NCBI Taxonomy" id="230148"/>
    <lineage>
        <taxon>Eukaryota</taxon>
        <taxon>Metazoa</taxon>
        <taxon>Chordata</taxon>
        <taxon>Craniata</taxon>
        <taxon>Vertebrata</taxon>
        <taxon>Euteleostomi</taxon>
        <taxon>Actinopterygii</taxon>
        <taxon>Neopterygii</taxon>
        <taxon>Teleostei</taxon>
        <taxon>Neoteleostei</taxon>
        <taxon>Acanthomorphata</taxon>
        <taxon>Eupercaria</taxon>
        <taxon>Perciformes</taxon>
        <taxon>Cottioidei</taxon>
        <taxon>Cottales</taxon>
        <taxon>Liparidae</taxon>
        <taxon>Liparis</taxon>
    </lineage>
</organism>
<dbReference type="AlphaFoldDB" id="A0A4Z2H2M4"/>
<gene>
    <name evidence="2" type="ORF">EYF80_029689</name>
</gene>
<dbReference type="Proteomes" id="UP000314294">
    <property type="component" value="Unassembled WGS sequence"/>
</dbReference>
<protein>
    <submittedName>
        <fullName evidence="2">Uncharacterized protein</fullName>
    </submittedName>
</protein>
<sequence>MEREILRSREKSNVLQQPGAAGRTPECEPDVRVSGVSLKQTAQVPLQVKHPLGEHKLGVTETRLSADGKYTQKFQKRFAWLAEPRHWPWGSVARRSGGEGCRGGAAATRQTSELTPSQLHSSR</sequence>
<reference evidence="2 3" key="1">
    <citation type="submission" date="2019-03" db="EMBL/GenBank/DDBJ databases">
        <title>First draft genome of Liparis tanakae, snailfish: a comprehensive survey of snailfish specific genes.</title>
        <authorList>
            <person name="Kim W."/>
            <person name="Song I."/>
            <person name="Jeong J.-H."/>
            <person name="Kim D."/>
            <person name="Kim S."/>
            <person name="Ryu S."/>
            <person name="Song J.Y."/>
            <person name="Lee S.K."/>
        </authorList>
    </citation>
    <scope>NUCLEOTIDE SEQUENCE [LARGE SCALE GENOMIC DNA]</scope>
    <source>
        <tissue evidence="2">Muscle</tissue>
    </source>
</reference>
<keyword evidence="3" id="KW-1185">Reference proteome</keyword>
<comment type="caution">
    <text evidence="2">The sequence shown here is derived from an EMBL/GenBank/DDBJ whole genome shotgun (WGS) entry which is preliminary data.</text>
</comment>
<evidence type="ECO:0000256" key="1">
    <source>
        <dbReference type="SAM" id="MobiDB-lite"/>
    </source>
</evidence>
<feature type="region of interest" description="Disordered" evidence="1">
    <location>
        <begin position="1"/>
        <end position="29"/>
    </location>
</feature>